<gene>
    <name evidence="2" type="ORF">ALC60_05570</name>
</gene>
<proteinExistence type="predicted"/>
<evidence type="ECO:0000313" key="2">
    <source>
        <dbReference type="EMBL" id="KYQ55508.1"/>
    </source>
</evidence>
<evidence type="ECO:0000313" key="3">
    <source>
        <dbReference type="Proteomes" id="UP000075809"/>
    </source>
</evidence>
<organism evidence="2 3">
    <name type="scientific">Mycetomoellerius zeteki</name>
    <dbReference type="NCBI Taxonomy" id="64791"/>
    <lineage>
        <taxon>Eukaryota</taxon>
        <taxon>Metazoa</taxon>
        <taxon>Ecdysozoa</taxon>
        <taxon>Arthropoda</taxon>
        <taxon>Hexapoda</taxon>
        <taxon>Insecta</taxon>
        <taxon>Pterygota</taxon>
        <taxon>Neoptera</taxon>
        <taxon>Endopterygota</taxon>
        <taxon>Hymenoptera</taxon>
        <taxon>Apocrita</taxon>
        <taxon>Aculeata</taxon>
        <taxon>Formicoidea</taxon>
        <taxon>Formicidae</taxon>
        <taxon>Myrmicinae</taxon>
        <taxon>Mycetomoellerius</taxon>
    </lineage>
</organism>
<dbReference type="EMBL" id="KQ982519">
    <property type="protein sequence ID" value="KYQ55508.1"/>
    <property type="molecule type" value="Genomic_DNA"/>
</dbReference>
<sequence length="215" mass="23355">KVISNIKNDILEKVFTSFPPTAVTGVGLAPNSYKIDGESQIGVGRGFPADPENERSGRTRRSRRREATRRGLETRVTRDPGQSFQLKGTSKRRESLVTQAVSAVKPGGSTVASGALVSQLAFDCGCVYRGGGSARTHRRTRIHNIADLLSNLLLVPAKAHPPISGVEGELVFEKGISAGYEESKNLNADEEGEDGNTIRLKLEARKRTFRHEDSN</sequence>
<feature type="compositionally biased region" description="Basic and acidic residues" evidence="1">
    <location>
        <begin position="68"/>
        <end position="78"/>
    </location>
</feature>
<feature type="compositionally biased region" description="Basic residues" evidence="1">
    <location>
        <begin position="58"/>
        <end position="67"/>
    </location>
</feature>
<reference evidence="2 3" key="1">
    <citation type="submission" date="2015-09" db="EMBL/GenBank/DDBJ databases">
        <title>Trachymyrmex zeteki WGS genome.</title>
        <authorList>
            <person name="Nygaard S."/>
            <person name="Hu H."/>
            <person name="Boomsma J."/>
            <person name="Zhang G."/>
        </authorList>
    </citation>
    <scope>NUCLEOTIDE SEQUENCE [LARGE SCALE GENOMIC DNA]</scope>
    <source>
        <strain evidence="2">Tzet28-1</strain>
        <tissue evidence="2">Whole body</tissue>
    </source>
</reference>
<name>A0A151X5H2_9HYME</name>
<dbReference type="Proteomes" id="UP000075809">
    <property type="component" value="Unassembled WGS sequence"/>
</dbReference>
<feature type="region of interest" description="Disordered" evidence="1">
    <location>
        <begin position="39"/>
        <end position="91"/>
    </location>
</feature>
<accession>A0A151X5H2</accession>
<dbReference type="AlphaFoldDB" id="A0A151X5H2"/>
<feature type="non-terminal residue" evidence="2">
    <location>
        <position position="1"/>
    </location>
</feature>
<keyword evidence="3" id="KW-1185">Reference proteome</keyword>
<protein>
    <submittedName>
        <fullName evidence="2">Uncharacterized protein</fullName>
    </submittedName>
</protein>
<evidence type="ECO:0000256" key="1">
    <source>
        <dbReference type="SAM" id="MobiDB-lite"/>
    </source>
</evidence>